<dbReference type="OrthoDB" id="679789at2"/>
<evidence type="ECO:0000256" key="3">
    <source>
        <dbReference type="ARBA" id="ARBA00022692"/>
    </source>
</evidence>
<dbReference type="Pfam" id="PF00510">
    <property type="entry name" value="COX3"/>
    <property type="match status" value="1"/>
</dbReference>
<dbReference type="GO" id="GO:0019646">
    <property type="term" value="P:aerobic electron transport chain"/>
    <property type="evidence" value="ECO:0007669"/>
    <property type="project" value="InterPro"/>
</dbReference>
<dbReference type="AlphaFoldDB" id="A0A0P7C436"/>
<dbReference type="GO" id="GO:0004129">
    <property type="term" value="F:cytochrome-c oxidase activity"/>
    <property type="evidence" value="ECO:0007669"/>
    <property type="project" value="InterPro"/>
</dbReference>
<evidence type="ECO:0000256" key="2">
    <source>
        <dbReference type="ARBA" id="ARBA00010581"/>
    </source>
</evidence>
<gene>
    <name evidence="9" type="ORF">AFM12_19025</name>
</gene>
<dbReference type="Gene3D" id="1.20.120.80">
    <property type="entry name" value="Cytochrome c oxidase, subunit III, four-helix bundle"/>
    <property type="match status" value="1"/>
</dbReference>
<proteinExistence type="inferred from homology"/>
<feature type="transmembrane region" description="Helical" evidence="7">
    <location>
        <begin position="22"/>
        <end position="44"/>
    </location>
</feature>
<dbReference type="Proteomes" id="UP000050454">
    <property type="component" value="Unassembled WGS sequence"/>
</dbReference>
<evidence type="ECO:0000259" key="8">
    <source>
        <dbReference type="PROSITE" id="PS50253"/>
    </source>
</evidence>
<evidence type="ECO:0000256" key="4">
    <source>
        <dbReference type="ARBA" id="ARBA00022989"/>
    </source>
</evidence>
<evidence type="ECO:0000313" key="10">
    <source>
        <dbReference type="Proteomes" id="UP000050454"/>
    </source>
</evidence>
<keyword evidence="4 7" id="KW-1133">Transmembrane helix</keyword>
<feature type="transmembrane region" description="Helical" evidence="7">
    <location>
        <begin position="89"/>
        <end position="109"/>
    </location>
</feature>
<dbReference type="GO" id="GO:0005886">
    <property type="term" value="C:plasma membrane"/>
    <property type="evidence" value="ECO:0007669"/>
    <property type="project" value="UniProtKB-SubCell"/>
</dbReference>
<dbReference type="InterPro" id="IPR000298">
    <property type="entry name" value="Cyt_c_oxidase-like_su3"/>
</dbReference>
<dbReference type="InterPro" id="IPR035973">
    <property type="entry name" value="Cyt_c_oxidase_su3-like_sf"/>
</dbReference>
<protein>
    <submittedName>
        <fullName evidence="9">Cytochrome oxidase subunit III</fullName>
    </submittedName>
</protein>
<keyword evidence="10" id="KW-1185">Reference proteome</keyword>
<name>A0A0P7C436_9BACT</name>
<dbReference type="PANTHER" id="PTHR11403">
    <property type="entry name" value="CYTOCHROME C OXIDASE SUBUNIT III"/>
    <property type="match status" value="1"/>
</dbReference>
<feature type="transmembrane region" description="Helical" evidence="7">
    <location>
        <begin position="59"/>
        <end position="77"/>
    </location>
</feature>
<evidence type="ECO:0000313" key="9">
    <source>
        <dbReference type="EMBL" id="KPM46630.1"/>
    </source>
</evidence>
<evidence type="ECO:0000256" key="7">
    <source>
        <dbReference type="SAM" id="Phobius"/>
    </source>
</evidence>
<comment type="similarity">
    <text evidence="2 6">Belongs to the cytochrome c oxidase subunit 3 family.</text>
</comment>
<feature type="transmembrane region" description="Helical" evidence="7">
    <location>
        <begin position="174"/>
        <end position="192"/>
    </location>
</feature>
<feature type="transmembrane region" description="Helical" evidence="7">
    <location>
        <begin position="129"/>
        <end position="153"/>
    </location>
</feature>
<feature type="domain" description="Heme-copper oxidase subunit III family profile" evidence="8">
    <location>
        <begin position="1"/>
        <end position="193"/>
    </location>
</feature>
<evidence type="ECO:0000256" key="5">
    <source>
        <dbReference type="ARBA" id="ARBA00023136"/>
    </source>
</evidence>
<dbReference type="InterPro" id="IPR024791">
    <property type="entry name" value="Cyt_c/ubiquinol_Oxase_su3"/>
</dbReference>
<accession>A0A0P7C436</accession>
<sequence length="193" mass="22215">MTAENNITENVKPVLSINKWKFITWLFIITIVMLFASQTSAYLVRRAEGNWTEFEMPSIFYWSTSVLIVSSVLMFLAQRAAKSDDFGKLKTYIAGAFGFGTAFLVMQYIGWTQLQETGIYLKGNPSGSFLYILTGLHAFHLISGLVVLIFALVAAFRTRIHSKNLIQIEVCSTYWHFLDILWVYLFVFLLYFR</sequence>
<dbReference type="PATRIC" id="fig|1605367.3.peg.1247"/>
<comment type="subcellular location">
    <subcellularLocation>
        <location evidence="6">Cell membrane</location>
        <topology evidence="6">Multi-pass membrane protein</topology>
    </subcellularLocation>
    <subcellularLocation>
        <location evidence="1">Membrane</location>
        <topology evidence="1">Multi-pass membrane protein</topology>
    </subcellularLocation>
</comment>
<dbReference type="InterPro" id="IPR013833">
    <property type="entry name" value="Cyt_c_oxidase_su3_a-hlx"/>
</dbReference>
<dbReference type="SUPFAM" id="SSF81452">
    <property type="entry name" value="Cytochrome c oxidase subunit III-like"/>
    <property type="match status" value="1"/>
</dbReference>
<evidence type="ECO:0000256" key="6">
    <source>
        <dbReference type="RuleBase" id="RU003376"/>
    </source>
</evidence>
<dbReference type="PANTHER" id="PTHR11403:SF10">
    <property type="entry name" value="CYTOCHROME C OXIDASE"/>
    <property type="match status" value="1"/>
</dbReference>
<dbReference type="PROSITE" id="PS50253">
    <property type="entry name" value="COX3"/>
    <property type="match status" value="1"/>
</dbReference>
<comment type="caution">
    <text evidence="9">The sequence shown here is derived from an EMBL/GenBank/DDBJ whole genome shotgun (WGS) entry which is preliminary data.</text>
</comment>
<evidence type="ECO:0000256" key="1">
    <source>
        <dbReference type="ARBA" id="ARBA00004141"/>
    </source>
</evidence>
<organism evidence="9 10">
    <name type="scientific">Jiulongibacter sediminis</name>
    <dbReference type="NCBI Taxonomy" id="1605367"/>
    <lineage>
        <taxon>Bacteria</taxon>
        <taxon>Pseudomonadati</taxon>
        <taxon>Bacteroidota</taxon>
        <taxon>Cytophagia</taxon>
        <taxon>Cytophagales</taxon>
        <taxon>Leadbetterellaceae</taxon>
        <taxon>Jiulongibacter</taxon>
    </lineage>
</organism>
<dbReference type="EMBL" id="LGTQ01000016">
    <property type="protein sequence ID" value="KPM46630.1"/>
    <property type="molecule type" value="Genomic_DNA"/>
</dbReference>
<dbReference type="STRING" id="1605367.AFM12_19025"/>
<reference evidence="9 10" key="1">
    <citation type="submission" date="2015-07" db="EMBL/GenBank/DDBJ databases">
        <title>The draft genome sequence of Leadbetterella sp. JN14-9.</title>
        <authorList>
            <person name="Liu Y."/>
            <person name="Du J."/>
            <person name="Shao Z."/>
        </authorList>
    </citation>
    <scope>NUCLEOTIDE SEQUENCE [LARGE SCALE GENOMIC DNA]</scope>
    <source>
        <strain evidence="9 10">JN14-9</strain>
    </source>
</reference>
<keyword evidence="5 7" id="KW-0472">Membrane</keyword>
<dbReference type="RefSeq" id="WP_055151931.1">
    <property type="nucleotide sequence ID" value="NZ_JXSZ01000016.1"/>
</dbReference>
<keyword evidence="3 6" id="KW-0812">Transmembrane</keyword>